<gene>
    <name evidence="2" type="ORF">GCM10022422_19380</name>
</gene>
<evidence type="ECO:0000259" key="1">
    <source>
        <dbReference type="Pfam" id="PF00535"/>
    </source>
</evidence>
<proteinExistence type="predicted"/>
<dbReference type="SUPFAM" id="SSF53448">
    <property type="entry name" value="Nucleotide-diphospho-sugar transferases"/>
    <property type="match status" value="1"/>
</dbReference>
<keyword evidence="3" id="KW-1185">Reference proteome</keyword>
<accession>A0ABP7FCI6</accession>
<dbReference type="PANTHER" id="PTHR22916">
    <property type="entry name" value="GLYCOSYLTRANSFERASE"/>
    <property type="match status" value="1"/>
</dbReference>
<dbReference type="Proteomes" id="UP001501367">
    <property type="component" value="Unassembled WGS sequence"/>
</dbReference>
<evidence type="ECO:0000313" key="3">
    <source>
        <dbReference type="Proteomes" id="UP001501367"/>
    </source>
</evidence>
<evidence type="ECO:0000313" key="2">
    <source>
        <dbReference type="EMBL" id="GAA3736425.1"/>
    </source>
</evidence>
<protein>
    <submittedName>
        <fullName evidence="2">Glycosyltransferase</fullName>
    </submittedName>
</protein>
<dbReference type="Pfam" id="PF00535">
    <property type="entry name" value="Glycos_transf_2"/>
    <property type="match status" value="1"/>
</dbReference>
<dbReference type="InterPro" id="IPR029044">
    <property type="entry name" value="Nucleotide-diphossugar_trans"/>
</dbReference>
<comment type="caution">
    <text evidence="2">The sequence shown here is derived from an EMBL/GenBank/DDBJ whole genome shotgun (WGS) entry which is preliminary data.</text>
</comment>
<dbReference type="PANTHER" id="PTHR22916:SF3">
    <property type="entry name" value="UDP-GLCNAC:BETAGAL BETA-1,3-N-ACETYLGLUCOSAMINYLTRANSFERASE-LIKE PROTEIN 1"/>
    <property type="match status" value="1"/>
</dbReference>
<dbReference type="InterPro" id="IPR001173">
    <property type="entry name" value="Glyco_trans_2-like"/>
</dbReference>
<feature type="domain" description="Glycosyltransferase 2-like" evidence="1">
    <location>
        <begin position="8"/>
        <end position="134"/>
    </location>
</feature>
<organism evidence="2 3">
    <name type="scientific">Flavobacterium ginsengisoli</name>
    <dbReference type="NCBI Taxonomy" id="871694"/>
    <lineage>
        <taxon>Bacteria</taxon>
        <taxon>Pseudomonadati</taxon>
        <taxon>Bacteroidota</taxon>
        <taxon>Flavobacteriia</taxon>
        <taxon>Flavobacteriales</taxon>
        <taxon>Flavobacteriaceae</taxon>
        <taxon>Flavobacterium</taxon>
    </lineage>
</organism>
<dbReference type="RefSeq" id="WP_278020443.1">
    <property type="nucleotide sequence ID" value="NZ_BAABDT010000003.1"/>
</dbReference>
<dbReference type="EMBL" id="BAABDT010000003">
    <property type="protein sequence ID" value="GAA3736425.1"/>
    <property type="molecule type" value="Genomic_DNA"/>
</dbReference>
<reference evidence="3" key="1">
    <citation type="journal article" date="2019" name="Int. J. Syst. Evol. Microbiol.">
        <title>The Global Catalogue of Microorganisms (GCM) 10K type strain sequencing project: providing services to taxonomists for standard genome sequencing and annotation.</title>
        <authorList>
            <consortium name="The Broad Institute Genomics Platform"/>
            <consortium name="The Broad Institute Genome Sequencing Center for Infectious Disease"/>
            <person name="Wu L."/>
            <person name="Ma J."/>
        </authorList>
    </citation>
    <scope>NUCLEOTIDE SEQUENCE [LARGE SCALE GENOMIC DNA]</scope>
    <source>
        <strain evidence="3">JCM 17336</strain>
    </source>
</reference>
<name>A0ABP7FCI6_9FLAO</name>
<sequence>MSNKTLISVIVPCYKQSHFLDENLQSVLDQTFEDWECIIVNDGSPDETEEIAQEWCRKDDRFKYLKKENGGLPSARNAGIAISKGKYILPLDSDDKIHLSYLEKICKAFSDNPDIKMVTSRIQLFGVSNEEMKLPDYSYRKILVQNCFAHCSAFKKDSWEEVNGYDENMKSFEDWEFWIRILDENSKVFKIPELMFIYRKHLEGSMTNKFVTNPDFYFGLYDYVYEKHKDIYKKYFSNPIIAYNENLILEEFNKKIKRHFLFKLYVKIKKML</sequence>
<dbReference type="Gene3D" id="3.90.550.10">
    <property type="entry name" value="Spore Coat Polysaccharide Biosynthesis Protein SpsA, Chain A"/>
    <property type="match status" value="1"/>
</dbReference>